<proteinExistence type="inferred from homology"/>
<dbReference type="InterPro" id="IPR036291">
    <property type="entry name" value="NAD(P)-bd_dom_sf"/>
</dbReference>
<dbReference type="PANTHER" id="PTHR43580">
    <property type="entry name" value="OXIDOREDUCTASE GLYR1-RELATED"/>
    <property type="match status" value="1"/>
</dbReference>
<gene>
    <name evidence="7" type="ORF">SPRI_6848</name>
</gene>
<dbReference type="InterPro" id="IPR029154">
    <property type="entry name" value="HIBADH-like_NADP-bd"/>
</dbReference>
<dbReference type="Proteomes" id="UP000060513">
    <property type="component" value="Chromosome"/>
</dbReference>
<dbReference type="Gene3D" id="1.10.1040.10">
    <property type="entry name" value="N-(1-d-carboxylethyl)-l-norvaline Dehydrogenase, domain 2"/>
    <property type="match status" value="1"/>
</dbReference>
<evidence type="ECO:0000256" key="3">
    <source>
        <dbReference type="ARBA" id="ARBA00023027"/>
    </source>
</evidence>
<evidence type="ECO:0000256" key="4">
    <source>
        <dbReference type="PIRSR" id="PIRSR000103-1"/>
    </source>
</evidence>
<dbReference type="OMA" id="VWTGEDG"/>
<dbReference type="SUPFAM" id="SSF51735">
    <property type="entry name" value="NAD(P)-binding Rossmann-fold domains"/>
    <property type="match status" value="1"/>
</dbReference>
<dbReference type="GO" id="GO:0016491">
    <property type="term" value="F:oxidoreductase activity"/>
    <property type="evidence" value="ECO:0007669"/>
    <property type="project" value="UniProtKB-KW"/>
</dbReference>
<feature type="domain" description="3-hydroxyisobutyrate dehydrogenase-like NAD-binding" evidence="6">
    <location>
        <begin position="164"/>
        <end position="283"/>
    </location>
</feature>
<dbReference type="STRING" id="38300.SPRI_6848"/>
<dbReference type="AlphaFoldDB" id="A0A0M4DC97"/>
<comment type="similarity">
    <text evidence="1">Belongs to the HIBADH-related family.</text>
</comment>
<organism evidence="7">
    <name type="scientific">Streptomyces pristinaespiralis</name>
    <dbReference type="NCBI Taxonomy" id="38300"/>
    <lineage>
        <taxon>Bacteria</taxon>
        <taxon>Bacillati</taxon>
        <taxon>Actinomycetota</taxon>
        <taxon>Actinomycetes</taxon>
        <taxon>Kitasatosporales</taxon>
        <taxon>Streptomycetaceae</taxon>
        <taxon>Streptomyces</taxon>
    </lineage>
</organism>
<dbReference type="KEGG" id="spri:SPRI_6848"/>
<dbReference type="GO" id="GO:0051287">
    <property type="term" value="F:NAD binding"/>
    <property type="evidence" value="ECO:0007669"/>
    <property type="project" value="InterPro"/>
</dbReference>
<dbReference type="InterPro" id="IPR006115">
    <property type="entry name" value="6PGDH_NADP-bd"/>
</dbReference>
<accession>A0A0M4DC97</accession>
<dbReference type="Pfam" id="PF03446">
    <property type="entry name" value="NAD_binding_2"/>
    <property type="match status" value="1"/>
</dbReference>
<evidence type="ECO:0000256" key="1">
    <source>
        <dbReference type="ARBA" id="ARBA00009080"/>
    </source>
</evidence>
<dbReference type="GO" id="GO:0050661">
    <property type="term" value="F:NADP binding"/>
    <property type="evidence" value="ECO:0007669"/>
    <property type="project" value="InterPro"/>
</dbReference>
<dbReference type="Pfam" id="PF14833">
    <property type="entry name" value="NAD_binding_11"/>
    <property type="match status" value="1"/>
</dbReference>
<dbReference type="SUPFAM" id="SSF48179">
    <property type="entry name" value="6-phosphogluconate dehydrogenase C-terminal domain-like"/>
    <property type="match status" value="1"/>
</dbReference>
<dbReference type="EMBL" id="CP011340">
    <property type="protein sequence ID" value="ALC25154.1"/>
    <property type="molecule type" value="Genomic_DNA"/>
</dbReference>
<keyword evidence="2" id="KW-0560">Oxidoreductase</keyword>
<reference evidence="7 8" key="1">
    <citation type="submission" date="2015-08" db="EMBL/GenBank/DDBJ databases">
        <title>Genome sequence of the pristinamycin over-producing bacterium Streptomyces pristinaespiralis HCCB10218.</title>
        <authorList>
            <person name="Tian J."/>
            <person name="Yang J."/>
            <person name="Li L."/>
            <person name="Ruan L."/>
            <person name="Wei W."/>
            <person name="Zheng G."/>
            <person name="Wei Z."/>
            <person name="Yang S."/>
            <person name="Ge M."/>
            <person name="Jiang W."/>
            <person name="Lu Y."/>
        </authorList>
    </citation>
    <scope>NUCLEOTIDE SEQUENCE [LARGE SCALE GENOMIC DNA]</scope>
    <source>
        <strain evidence="7 8">HCCB 10218</strain>
    </source>
</reference>
<evidence type="ECO:0000259" key="6">
    <source>
        <dbReference type="Pfam" id="PF14833"/>
    </source>
</evidence>
<dbReference type="PIRSF" id="PIRSF000103">
    <property type="entry name" value="HIBADH"/>
    <property type="match status" value="1"/>
</dbReference>
<evidence type="ECO:0000313" key="8">
    <source>
        <dbReference type="Proteomes" id="UP000060513"/>
    </source>
</evidence>
<dbReference type="PANTHER" id="PTHR43580:SF2">
    <property type="entry name" value="CYTOKINE-LIKE NUCLEAR FACTOR N-PAC"/>
    <property type="match status" value="1"/>
</dbReference>
<dbReference type="InterPro" id="IPR008927">
    <property type="entry name" value="6-PGluconate_DH-like_C_sf"/>
</dbReference>
<sequence>MSAAVTVLGTGIMGSGMARSLLRAGLDVTVWNRSAGKALALAEEGARAAAAPAEAVAGADVVITMLFDAESVASVVSDALDGFPADAVWLQTSTVGVTGAQELAALASRGGIRMLDAPVLGTKAPAENGQLTVLASGARELRPHVEPVLRAIGGRTQWVSDTLGDASRLKLAVNAWVATVVAGVAQSLSLTRQLGLDPQQFLDAVAGSALDAPYVRLKGSAMIAEDYTPSFEIGNLLKDLDLVRAAMAGSGTDSTLTDAVRARFAAASTRGHTASDMAAVITAY</sequence>
<evidence type="ECO:0000313" key="7">
    <source>
        <dbReference type="EMBL" id="ALC25154.1"/>
    </source>
</evidence>
<name>A0A0M4DC97_STRPR</name>
<feature type="domain" description="6-phosphogluconate dehydrogenase NADP-binding" evidence="5">
    <location>
        <begin position="5"/>
        <end position="158"/>
    </location>
</feature>
<evidence type="ECO:0000259" key="5">
    <source>
        <dbReference type="Pfam" id="PF03446"/>
    </source>
</evidence>
<dbReference type="InterPro" id="IPR051265">
    <property type="entry name" value="HIBADH-related_NP60_sf"/>
</dbReference>
<dbReference type="InterPro" id="IPR013328">
    <property type="entry name" value="6PGD_dom2"/>
</dbReference>
<evidence type="ECO:0000256" key="2">
    <source>
        <dbReference type="ARBA" id="ARBA00023002"/>
    </source>
</evidence>
<dbReference type="PATRIC" id="fig|38300.4.peg.7167"/>
<dbReference type="InterPro" id="IPR015815">
    <property type="entry name" value="HIBADH-related"/>
</dbReference>
<protein>
    <submittedName>
        <fullName evidence="7">3-hydroxyisobutyrate dehydrogenase</fullName>
    </submittedName>
</protein>
<dbReference type="Gene3D" id="3.40.50.720">
    <property type="entry name" value="NAD(P)-binding Rossmann-like Domain"/>
    <property type="match status" value="1"/>
</dbReference>
<feature type="active site" evidence="4">
    <location>
        <position position="170"/>
    </location>
</feature>
<keyword evidence="3" id="KW-0520">NAD</keyword>